<comment type="caution">
    <text evidence="2">The sequence shown here is derived from an EMBL/GenBank/DDBJ whole genome shotgun (WGS) entry which is preliminary data.</text>
</comment>
<dbReference type="Pfam" id="PF12728">
    <property type="entry name" value="HTH_17"/>
    <property type="match status" value="1"/>
</dbReference>
<sequence length="129" mass="14143">MNVTAARLAEVKAVAIAESLTSAQAARTLGVSVSTVRRMREDLKLYAFPYGRQWRYPAWQFRSGAVIPGLEKLVPAITLSMHPAFVRGMMLAPRPRLADGETWTTPRSFLVNGGDPARVASIFEELAAL</sequence>
<dbReference type="InterPro" id="IPR041657">
    <property type="entry name" value="HTH_17"/>
</dbReference>
<dbReference type="Proteomes" id="UP001549257">
    <property type="component" value="Unassembled WGS sequence"/>
</dbReference>
<evidence type="ECO:0000259" key="1">
    <source>
        <dbReference type="Pfam" id="PF12728"/>
    </source>
</evidence>
<feature type="domain" description="Helix-turn-helix" evidence="1">
    <location>
        <begin position="20"/>
        <end position="60"/>
    </location>
</feature>
<organism evidence="2 3">
    <name type="scientific">Conyzicola nivalis</name>
    <dbReference type="NCBI Taxonomy" id="1477021"/>
    <lineage>
        <taxon>Bacteria</taxon>
        <taxon>Bacillati</taxon>
        <taxon>Actinomycetota</taxon>
        <taxon>Actinomycetes</taxon>
        <taxon>Micrococcales</taxon>
        <taxon>Microbacteriaceae</taxon>
        <taxon>Conyzicola</taxon>
    </lineage>
</organism>
<dbReference type="EMBL" id="JBEPSJ010000005">
    <property type="protein sequence ID" value="MET4583755.1"/>
    <property type="molecule type" value="Genomic_DNA"/>
</dbReference>
<accession>A0ABV2QT58</accession>
<gene>
    <name evidence="2" type="ORF">ABIE21_003286</name>
</gene>
<proteinExistence type="predicted"/>
<protein>
    <submittedName>
        <fullName evidence="2">Excisionase family DNA binding protein</fullName>
    </submittedName>
</protein>
<reference evidence="2 3" key="1">
    <citation type="submission" date="2024-06" db="EMBL/GenBank/DDBJ databases">
        <title>Sorghum-associated microbial communities from plants grown in Nebraska, USA.</title>
        <authorList>
            <person name="Schachtman D."/>
        </authorList>
    </citation>
    <scope>NUCLEOTIDE SEQUENCE [LARGE SCALE GENOMIC DNA]</scope>
    <source>
        <strain evidence="2 3">2857</strain>
    </source>
</reference>
<evidence type="ECO:0000313" key="3">
    <source>
        <dbReference type="Proteomes" id="UP001549257"/>
    </source>
</evidence>
<evidence type="ECO:0000313" key="2">
    <source>
        <dbReference type="EMBL" id="MET4583755.1"/>
    </source>
</evidence>
<dbReference type="RefSeq" id="WP_354025930.1">
    <property type="nucleotide sequence ID" value="NZ_JBEPSJ010000005.1"/>
</dbReference>
<keyword evidence="3" id="KW-1185">Reference proteome</keyword>
<name>A0ABV2QT58_9MICO</name>